<dbReference type="Gene3D" id="3.40.50.10320">
    <property type="entry name" value="LmbE-like"/>
    <property type="match status" value="1"/>
</dbReference>
<name>A0A645DY14_9ZZZZ</name>
<dbReference type="Pfam" id="PF02585">
    <property type="entry name" value="PIG-L"/>
    <property type="match status" value="1"/>
</dbReference>
<gene>
    <name evidence="1" type="ORF">SDC9_141556</name>
</gene>
<dbReference type="AlphaFoldDB" id="A0A645DY14"/>
<proteinExistence type="predicted"/>
<reference evidence="1" key="1">
    <citation type="submission" date="2019-08" db="EMBL/GenBank/DDBJ databases">
        <authorList>
            <person name="Kucharzyk K."/>
            <person name="Murdoch R.W."/>
            <person name="Higgins S."/>
            <person name="Loffler F."/>
        </authorList>
    </citation>
    <scope>NUCLEOTIDE SEQUENCE</scope>
</reference>
<comment type="caution">
    <text evidence="1">The sequence shown here is derived from an EMBL/GenBank/DDBJ whole genome shotgun (WGS) entry which is preliminary data.</text>
</comment>
<dbReference type="SUPFAM" id="SSF102588">
    <property type="entry name" value="LmbE-like"/>
    <property type="match status" value="1"/>
</dbReference>
<organism evidence="1">
    <name type="scientific">bioreactor metagenome</name>
    <dbReference type="NCBI Taxonomy" id="1076179"/>
    <lineage>
        <taxon>unclassified sequences</taxon>
        <taxon>metagenomes</taxon>
        <taxon>ecological metagenomes</taxon>
    </lineage>
</organism>
<dbReference type="InterPro" id="IPR003737">
    <property type="entry name" value="GlcNAc_PI_deacetylase-related"/>
</dbReference>
<protein>
    <submittedName>
        <fullName evidence="1">Uncharacterized protein</fullName>
    </submittedName>
</protein>
<evidence type="ECO:0000313" key="1">
    <source>
        <dbReference type="EMBL" id="MPM94410.1"/>
    </source>
</evidence>
<dbReference type="InterPro" id="IPR024078">
    <property type="entry name" value="LmbE-like_dom_sf"/>
</dbReference>
<accession>A0A645DY14</accession>
<sequence>MTDVTFLPFHDGAMYSVEDAACAVAKEIVRLQPDVIFAPDPNVISECHLDHIKTGMAAKAAMNMAPFASVMASIGGSGSHSVQALAFYYTDKPNSYVPVAKTFSARADALACHKSQFDEKAVKDICMYFTLRSTRLGLRKLKGKCDGYRALSPTHVHCFPEASEWVR</sequence>
<dbReference type="EMBL" id="VSSQ01041053">
    <property type="protein sequence ID" value="MPM94410.1"/>
    <property type="molecule type" value="Genomic_DNA"/>
</dbReference>